<keyword evidence="1" id="KW-0732">Signal</keyword>
<organism evidence="2 3">
    <name type="scientific">Pseudoduganella guangdongensis</name>
    <dbReference type="NCBI Taxonomy" id="2692179"/>
    <lineage>
        <taxon>Bacteria</taxon>
        <taxon>Pseudomonadati</taxon>
        <taxon>Pseudomonadota</taxon>
        <taxon>Betaproteobacteria</taxon>
        <taxon>Burkholderiales</taxon>
        <taxon>Oxalobacteraceae</taxon>
        <taxon>Telluria group</taxon>
        <taxon>Pseudoduganella</taxon>
    </lineage>
</organism>
<dbReference type="RefSeq" id="WP_161024479.1">
    <property type="nucleotide sequence ID" value="NZ_WWCJ01000003.1"/>
</dbReference>
<evidence type="ECO:0000256" key="1">
    <source>
        <dbReference type="SAM" id="SignalP"/>
    </source>
</evidence>
<dbReference type="EMBL" id="WWCJ01000003">
    <property type="protein sequence ID" value="MYN01461.1"/>
    <property type="molecule type" value="Genomic_DNA"/>
</dbReference>
<dbReference type="Proteomes" id="UP000448575">
    <property type="component" value="Unassembled WGS sequence"/>
</dbReference>
<proteinExistence type="predicted"/>
<evidence type="ECO:0000313" key="3">
    <source>
        <dbReference type="Proteomes" id="UP000448575"/>
    </source>
</evidence>
<feature type="chain" id="PRO_5026728784" evidence="1">
    <location>
        <begin position="19"/>
        <end position="345"/>
    </location>
</feature>
<comment type="caution">
    <text evidence="2">The sequence shown here is derived from an EMBL/GenBank/DDBJ whole genome shotgun (WGS) entry which is preliminary data.</text>
</comment>
<sequence length="345" mass="36499">MRRLATLIFALLPLSAAAFNSDGLSFSHHDWELACDNTGTCRAAGYSGYDAGDYAVSVLLTRPAGPGQAASGQAMIGQYGDNPVVDGLPAKFKLALHINGAAHGSLAFSKDSLTADLSASQLAALVAALAKHAEVEMSVGDHTWRLSDAGAAAVLLKMDEYQGRIGTPGALLRKGGKPEAGVPPAVPAPKFALARIPKPQPSDTKFVARHEKALRAALKAATSQEDCDDLHDQEDQVALEAQRLSPTQMLVSARCWMAAYNAGSGYWVVNDKPPFQPVLATTSGSDYSEGKIDEQHKGRGLGDCWSSRTLGWDGKRFQLIAESTTGMCRLIAPGGAWSLPTRVTR</sequence>
<dbReference type="InterPro" id="IPR009560">
    <property type="entry name" value="DUF1176"/>
</dbReference>
<dbReference type="AlphaFoldDB" id="A0A6N9HD23"/>
<name>A0A6N9HD23_9BURK</name>
<protein>
    <submittedName>
        <fullName evidence="2">DUF1176 domain-containing protein</fullName>
    </submittedName>
</protein>
<gene>
    <name evidence="2" type="ORF">GTP41_05050</name>
</gene>
<keyword evidence="3" id="KW-1185">Reference proteome</keyword>
<feature type="signal peptide" evidence="1">
    <location>
        <begin position="1"/>
        <end position="18"/>
    </location>
</feature>
<accession>A0A6N9HD23</accession>
<reference evidence="2 3" key="1">
    <citation type="submission" date="2019-12" db="EMBL/GenBank/DDBJ databases">
        <title>Novel species isolated from a subtropical stream in China.</title>
        <authorList>
            <person name="Lu H."/>
        </authorList>
    </citation>
    <scope>NUCLEOTIDE SEQUENCE [LARGE SCALE GENOMIC DNA]</scope>
    <source>
        <strain evidence="2 3">DS3</strain>
    </source>
</reference>
<dbReference type="Pfam" id="PF06674">
    <property type="entry name" value="DUF1176"/>
    <property type="match status" value="1"/>
</dbReference>
<evidence type="ECO:0000313" key="2">
    <source>
        <dbReference type="EMBL" id="MYN01461.1"/>
    </source>
</evidence>